<organism evidence="1 2">
    <name type="scientific">Fibrella rubiginis</name>
    <dbReference type="NCBI Taxonomy" id="2817060"/>
    <lineage>
        <taxon>Bacteria</taxon>
        <taxon>Pseudomonadati</taxon>
        <taxon>Bacteroidota</taxon>
        <taxon>Cytophagia</taxon>
        <taxon>Cytophagales</taxon>
        <taxon>Spirosomataceae</taxon>
        <taxon>Fibrella</taxon>
    </lineage>
</organism>
<evidence type="ECO:0000313" key="1">
    <source>
        <dbReference type="EMBL" id="MBO0935660.1"/>
    </source>
</evidence>
<accession>A0A939GDS4</accession>
<gene>
    <name evidence="1" type="ORF">J2I47_03780</name>
</gene>
<keyword evidence="2" id="KW-1185">Reference proteome</keyword>
<dbReference type="RefSeq" id="WP_207363230.1">
    <property type="nucleotide sequence ID" value="NZ_JAFMYV010000002.1"/>
</dbReference>
<name>A0A939GDS4_9BACT</name>
<dbReference type="AlphaFoldDB" id="A0A939GDS4"/>
<proteinExistence type="predicted"/>
<protein>
    <submittedName>
        <fullName evidence="1">Uncharacterized protein</fullName>
    </submittedName>
</protein>
<reference evidence="1" key="1">
    <citation type="submission" date="2021-03" db="EMBL/GenBank/DDBJ databases">
        <title>Fibrella sp. HMF5335 genome sequencing and assembly.</title>
        <authorList>
            <person name="Kang H."/>
            <person name="Kim H."/>
            <person name="Bae S."/>
            <person name="Joh K."/>
        </authorList>
    </citation>
    <scope>NUCLEOTIDE SEQUENCE</scope>
    <source>
        <strain evidence="1">HMF5335</strain>
    </source>
</reference>
<sequence length="245" mass="27917">MLVVDRQLQLDLPASTRAVRRRYELAYAYRMVNTRQVDEYVEAATVEVGFMASDHTAVQWTVDYQPQRIEYVGSAEALAFFQWHEQQCRQKPRLVVFTDVNGAAIPGPPEQAVPSLILTGHLAFVTAGIWGDYPAEGRLREHVLPQHFGPIDLPLLETLRATQTATGFEVTIDGQLNKAQFEQPRFSRFVKDMTDIYDMSTRVDLTHEGQYKLDSEGLIEQAETYTETEVANAYNITYARTLKRL</sequence>
<comment type="caution">
    <text evidence="1">The sequence shown here is derived from an EMBL/GenBank/DDBJ whole genome shotgun (WGS) entry which is preliminary data.</text>
</comment>
<dbReference type="Proteomes" id="UP000664034">
    <property type="component" value="Unassembled WGS sequence"/>
</dbReference>
<evidence type="ECO:0000313" key="2">
    <source>
        <dbReference type="Proteomes" id="UP000664034"/>
    </source>
</evidence>
<dbReference type="EMBL" id="JAFMYV010000002">
    <property type="protein sequence ID" value="MBO0935660.1"/>
    <property type="molecule type" value="Genomic_DNA"/>
</dbReference>